<proteinExistence type="predicted"/>
<keyword evidence="3" id="KW-1185">Reference proteome</keyword>
<feature type="transmembrane region" description="Helical" evidence="1">
    <location>
        <begin position="42"/>
        <end position="75"/>
    </location>
</feature>
<sequence length="169" mass="18675">MSYQEKRTIVSIITGLFILVAYGIYAFEKYQSGVIAADDIKAWAGIMLVFIGIGVVLAIVIQIVFHILLSITIAIQERARTGRCGDDKEIEKTISAKMVTDEMDKLIELKSMRVSFIIAGIGFVTALVTQLFNYPPAVLLNVLFISFSAGSLLEGLAQIYFYRRGIKNG</sequence>
<protein>
    <submittedName>
        <fullName evidence="2">Uncharacterized protein</fullName>
    </submittedName>
</protein>
<dbReference type="Proteomes" id="UP000623269">
    <property type="component" value="Unassembled WGS sequence"/>
</dbReference>
<dbReference type="AlphaFoldDB" id="A0A8J7KSY0"/>
<keyword evidence="1" id="KW-0812">Transmembrane</keyword>
<evidence type="ECO:0000313" key="2">
    <source>
        <dbReference type="EMBL" id="MBH1940761.1"/>
    </source>
</evidence>
<feature type="transmembrane region" description="Helical" evidence="1">
    <location>
        <begin position="9"/>
        <end position="27"/>
    </location>
</feature>
<keyword evidence="1" id="KW-1133">Transmembrane helix</keyword>
<dbReference type="EMBL" id="JAEAGR010000006">
    <property type="protein sequence ID" value="MBH1940761.1"/>
    <property type="molecule type" value="Genomic_DNA"/>
</dbReference>
<feature type="transmembrane region" description="Helical" evidence="1">
    <location>
        <begin position="138"/>
        <end position="162"/>
    </location>
</feature>
<name>A0A8J7KSY0_9FIRM</name>
<keyword evidence="1" id="KW-0472">Membrane</keyword>
<comment type="caution">
    <text evidence="2">The sequence shown here is derived from an EMBL/GenBank/DDBJ whole genome shotgun (WGS) entry which is preliminary data.</text>
</comment>
<organism evidence="2 3">
    <name type="scientific">Mobilitalea sibirica</name>
    <dbReference type="NCBI Taxonomy" id="1462919"/>
    <lineage>
        <taxon>Bacteria</taxon>
        <taxon>Bacillati</taxon>
        <taxon>Bacillota</taxon>
        <taxon>Clostridia</taxon>
        <taxon>Lachnospirales</taxon>
        <taxon>Lachnospiraceae</taxon>
        <taxon>Mobilitalea</taxon>
    </lineage>
</organism>
<dbReference type="RefSeq" id="WP_197660985.1">
    <property type="nucleotide sequence ID" value="NZ_JAEAGR010000006.1"/>
</dbReference>
<reference evidence="2" key="1">
    <citation type="submission" date="2020-12" db="EMBL/GenBank/DDBJ databases">
        <title>M. sibirica DSM 26468T genome.</title>
        <authorList>
            <person name="Thieme N."/>
            <person name="Rettenmaier R."/>
            <person name="Zverlov V."/>
            <person name="Liebl W."/>
        </authorList>
    </citation>
    <scope>NUCLEOTIDE SEQUENCE</scope>
    <source>
        <strain evidence="2">DSM 26468</strain>
    </source>
</reference>
<accession>A0A8J7KSY0</accession>
<feature type="transmembrane region" description="Helical" evidence="1">
    <location>
        <begin position="114"/>
        <end position="132"/>
    </location>
</feature>
<evidence type="ECO:0000256" key="1">
    <source>
        <dbReference type="SAM" id="Phobius"/>
    </source>
</evidence>
<gene>
    <name evidence="2" type="ORF">I5677_07665</name>
</gene>
<evidence type="ECO:0000313" key="3">
    <source>
        <dbReference type="Proteomes" id="UP000623269"/>
    </source>
</evidence>